<organism evidence="4 5">
    <name type="scientific">Amycolatopsis pithecellobii</name>
    <dbReference type="NCBI Taxonomy" id="664692"/>
    <lineage>
        <taxon>Bacteria</taxon>
        <taxon>Bacillati</taxon>
        <taxon>Actinomycetota</taxon>
        <taxon>Actinomycetes</taxon>
        <taxon>Pseudonocardiales</taxon>
        <taxon>Pseudonocardiaceae</taxon>
        <taxon>Amycolatopsis</taxon>
    </lineage>
</organism>
<feature type="compositionally biased region" description="Basic and acidic residues" evidence="1">
    <location>
        <begin position="127"/>
        <end position="137"/>
    </location>
</feature>
<evidence type="ECO:0000313" key="4">
    <source>
        <dbReference type="EMBL" id="MTD59645.1"/>
    </source>
</evidence>
<feature type="compositionally biased region" description="Low complexity" evidence="1">
    <location>
        <begin position="116"/>
        <end position="125"/>
    </location>
</feature>
<gene>
    <name evidence="4" type="ORF">GKO32_37525</name>
</gene>
<feature type="domain" description="Putative Flp pilus-assembly TadG-like N-terminal" evidence="3">
    <location>
        <begin position="7"/>
        <end position="53"/>
    </location>
</feature>
<evidence type="ECO:0000256" key="2">
    <source>
        <dbReference type="SAM" id="Phobius"/>
    </source>
</evidence>
<keyword evidence="2" id="KW-1133">Transmembrane helix</keyword>
<evidence type="ECO:0000259" key="3">
    <source>
        <dbReference type="Pfam" id="PF13400"/>
    </source>
</evidence>
<dbReference type="AlphaFoldDB" id="A0A6N7ZD61"/>
<keyword evidence="2" id="KW-0812">Transmembrane</keyword>
<dbReference type="InterPro" id="IPR021202">
    <property type="entry name" value="Rv3654c-like"/>
</dbReference>
<sequence length="144" mass="14313">MLQGDRGSATVWTAGAIAAVLAVAGLLFSLGSAVVTRHRATDAADLAALAAAGRAQEGTSAACAQARSVVKQMAARLVSCRFEEWDALVEVEAEAPSGLGTASAHARAGPVTRRTAAAGQNGGAATEDGRSPSRAERSAQPSAG</sequence>
<dbReference type="OrthoDB" id="3638756at2"/>
<reference evidence="4 5" key="1">
    <citation type="submission" date="2019-11" db="EMBL/GenBank/DDBJ databases">
        <title>Draft genome of Amycolatopsis RM579.</title>
        <authorList>
            <person name="Duangmal K."/>
            <person name="Mingma R."/>
        </authorList>
    </citation>
    <scope>NUCLEOTIDE SEQUENCE [LARGE SCALE GENOMIC DNA]</scope>
    <source>
        <strain evidence="4 5">RM579</strain>
    </source>
</reference>
<evidence type="ECO:0000256" key="1">
    <source>
        <dbReference type="SAM" id="MobiDB-lite"/>
    </source>
</evidence>
<dbReference type="EMBL" id="WMBA01000124">
    <property type="protein sequence ID" value="MTD59645.1"/>
    <property type="molecule type" value="Genomic_DNA"/>
</dbReference>
<accession>A0A6N7ZD61</accession>
<keyword evidence="2" id="KW-0472">Membrane</keyword>
<feature type="transmembrane region" description="Helical" evidence="2">
    <location>
        <begin position="12"/>
        <end position="35"/>
    </location>
</feature>
<dbReference type="RefSeq" id="WP_154761667.1">
    <property type="nucleotide sequence ID" value="NZ_WMBA01000124.1"/>
</dbReference>
<proteinExistence type="predicted"/>
<protein>
    <recommendedName>
        <fullName evidence="3">Putative Flp pilus-assembly TadG-like N-terminal domain-containing protein</fullName>
    </recommendedName>
</protein>
<dbReference type="NCBIfam" id="TIGR03816">
    <property type="entry name" value="tadE_like_DECH"/>
    <property type="match status" value="1"/>
</dbReference>
<dbReference type="InterPro" id="IPR028087">
    <property type="entry name" value="Tad_N"/>
</dbReference>
<keyword evidence="5" id="KW-1185">Reference proteome</keyword>
<feature type="region of interest" description="Disordered" evidence="1">
    <location>
        <begin position="96"/>
        <end position="144"/>
    </location>
</feature>
<dbReference type="Proteomes" id="UP000440096">
    <property type="component" value="Unassembled WGS sequence"/>
</dbReference>
<comment type="caution">
    <text evidence="4">The sequence shown here is derived from an EMBL/GenBank/DDBJ whole genome shotgun (WGS) entry which is preliminary data.</text>
</comment>
<dbReference type="Pfam" id="PF13400">
    <property type="entry name" value="Tad"/>
    <property type="match status" value="1"/>
</dbReference>
<evidence type="ECO:0000313" key="5">
    <source>
        <dbReference type="Proteomes" id="UP000440096"/>
    </source>
</evidence>
<name>A0A6N7ZD61_9PSEU</name>